<dbReference type="Pfam" id="PF13426">
    <property type="entry name" value="PAS_9"/>
    <property type="match status" value="1"/>
</dbReference>
<evidence type="ECO:0000313" key="9">
    <source>
        <dbReference type="EMBL" id="MDZ5454967.1"/>
    </source>
</evidence>
<evidence type="ECO:0000256" key="5">
    <source>
        <dbReference type="ARBA" id="ARBA00022777"/>
    </source>
</evidence>
<dbReference type="CDD" id="cd16922">
    <property type="entry name" value="HATPase_EvgS-ArcB-TorS-like"/>
    <property type="match status" value="1"/>
</dbReference>
<comment type="caution">
    <text evidence="9">The sequence shown here is derived from an EMBL/GenBank/DDBJ whole genome shotgun (WGS) entry which is preliminary data.</text>
</comment>
<keyword evidence="10" id="KW-1185">Reference proteome</keyword>
<dbReference type="InterPro" id="IPR036097">
    <property type="entry name" value="HisK_dim/P_sf"/>
</dbReference>
<dbReference type="InterPro" id="IPR004358">
    <property type="entry name" value="Sig_transdc_His_kin-like_C"/>
</dbReference>
<keyword evidence="5" id="KW-0418">Kinase</keyword>
<dbReference type="InterPro" id="IPR003661">
    <property type="entry name" value="HisK_dim/P_dom"/>
</dbReference>
<dbReference type="SUPFAM" id="SSF55785">
    <property type="entry name" value="PYP-like sensor domain (PAS domain)"/>
    <property type="match status" value="2"/>
</dbReference>
<dbReference type="Gene3D" id="3.30.565.10">
    <property type="entry name" value="Histidine kinase-like ATPase, C-terminal domain"/>
    <property type="match status" value="1"/>
</dbReference>
<accession>A0ABU5I790</accession>
<dbReference type="InterPro" id="IPR000700">
    <property type="entry name" value="PAS-assoc_C"/>
</dbReference>
<dbReference type="NCBIfam" id="TIGR00229">
    <property type="entry name" value="sensory_box"/>
    <property type="match status" value="2"/>
</dbReference>
<dbReference type="PROSITE" id="PS50113">
    <property type="entry name" value="PAC"/>
    <property type="match status" value="1"/>
</dbReference>
<dbReference type="InterPro" id="IPR003594">
    <property type="entry name" value="HATPase_dom"/>
</dbReference>
<dbReference type="EC" id="2.7.13.3" evidence="2"/>
<dbReference type="InterPro" id="IPR000014">
    <property type="entry name" value="PAS"/>
</dbReference>
<evidence type="ECO:0000259" key="8">
    <source>
        <dbReference type="PROSITE" id="PS50113"/>
    </source>
</evidence>
<dbReference type="CDD" id="cd00130">
    <property type="entry name" value="PAS"/>
    <property type="match status" value="2"/>
</dbReference>
<dbReference type="EMBL" id="JAXOJX010000001">
    <property type="protein sequence ID" value="MDZ5454967.1"/>
    <property type="molecule type" value="Genomic_DNA"/>
</dbReference>
<dbReference type="InterPro" id="IPR036890">
    <property type="entry name" value="HATPase_C_sf"/>
</dbReference>
<dbReference type="CDD" id="cd00082">
    <property type="entry name" value="HisKA"/>
    <property type="match status" value="1"/>
</dbReference>
<evidence type="ECO:0000256" key="3">
    <source>
        <dbReference type="ARBA" id="ARBA00022553"/>
    </source>
</evidence>
<dbReference type="PROSITE" id="PS50112">
    <property type="entry name" value="PAS"/>
    <property type="match status" value="2"/>
</dbReference>
<name>A0ABU5I790_9BURK</name>
<keyword evidence="4" id="KW-0808">Transferase</keyword>
<feature type="domain" description="PAS" evidence="7">
    <location>
        <begin position="53"/>
        <end position="113"/>
    </location>
</feature>
<evidence type="ECO:0000259" key="7">
    <source>
        <dbReference type="PROSITE" id="PS50112"/>
    </source>
</evidence>
<reference evidence="9 10" key="1">
    <citation type="submission" date="2023-11" db="EMBL/GenBank/DDBJ databases">
        <title>Draft genome of Azohydromonas lata strain H1 (DSM1123), a polyhydroxyalkanoate producer.</title>
        <authorList>
            <person name="Traversa D."/>
            <person name="D'Addabbo P."/>
            <person name="Pazzani C."/>
            <person name="Manzari C."/>
            <person name="Chiara M."/>
            <person name="Scrascia M."/>
        </authorList>
    </citation>
    <scope>NUCLEOTIDE SEQUENCE [LARGE SCALE GENOMIC DNA]</scope>
    <source>
        <strain evidence="9 10">H1</strain>
        <plasmid evidence="9">unnamed</plasmid>
    </source>
</reference>
<organism evidence="9 10">
    <name type="scientific">Azohydromonas lata</name>
    <dbReference type="NCBI Taxonomy" id="45677"/>
    <lineage>
        <taxon>Bacteria</taxon>
        <taxon>Pseudomonadati</taxon>
        <taxon>Pseudomonadota</taxon>
        <taxon>Betaproteobacteria</taxon>
        <taxon>Burkholderiales</taxon>
        <taxon>Sphaerotilaceae</taxon>
        <taxon>Azohydromonas</taxon>
    </lineage>
</organism>
<evidence type="ECO:0000259" key="6">
    <source>
        <dbReference type="PROSITE" id="PS50109"/>
    </source>
</evidence>
<feature type="domain" description="Histidine kinase" evidence="6">
    <location>
        <begin position="335"/>
        <end position="556"/>
    </location>
</feature>
<dbReference type="SUPFAM" id="SSF47384">
    <property type="entry name" value="Homodimeric domain of signal transducing histidine kinase"/>
    <property type="match status" value="1"/>
</dbReference>
<proteinExistence type="predicted"/>
<geneLocation type="plasmid" evidence="9">
    <name>unnamed</name>
</geneLocation>
<gene>
    <name evidence="9" type="ORF">SM757_00125</name>
</gene>
<dbReference type="InterPro" id="IPR001610">
    <property type="entry name" value="PAC"/>
</dbReference>
<dbReference type="InterPro" id="IPR013767">
    <property type="entry name" value="PAS_fold"/>
</dbReference>
<dbReference type="SMART" id="SM00388">
    <property type="entry name" value="HisKA"/>
    <property type="match status" value="1"/>
</dbReference>
<protein>
    <recommendedName>
        <fullName evidence="2">histidine kinase</fullName>
        <ecNumber evidence="2">2.7.13.3</ecNumber>
    </recommendedName>
</protein>
<dbReference type="Pfam" id="PF00989">
    <property type="entry name" value="PAS"/>
    <property type="match status" value="1"/>
</dbReference>
<dbReference type="Gene3D" id="1.10.287.130">
    <property type="match status" value="1"/>
</dbReference>
<dbReference type="PRINTS" id="PR00344">
    <property type="entry name" value="BCTRLSENSOR"/>
</dbReference>
<dbReference type="RefSeq" id="WP_322464067.1">
    <property type="nucleotide sequence ID" value="NZ_JAXOJX010000001.1"/>
</dbReference>
<dbReference type="InterPro" id="IPR035965">
    <property type="entry name" value="PAS-like_dom_sf"/>
</dbReference>
<dbReference type="SMART" id="SM00387">
    <property type="entry name" value="HATPase_c"/>
    <property type="match status" value="1"/>
</dbReference>
<keyword evidence="9" id="KW-0614">Plasmid</keyword>
<dbReference type="InterPro" id="IPR005467">
    <property type="entry name" value="His_kinase_dom"/>
</dbReference>
<dbReference type="PROSITE" id="PS50109">
    <property type="entry name" value="HIS_KIN"/>
    <property type="match status" value="1"/>
</dbReference>
<evidence type="ECO:0000313" key="10">
    <source>
        <dbReference type="Proteomes" id="UP001293718"/>
    </source>
</evidence>
<keyword evidence="3" id="KW-0597">Phosphoprotein</keyword>
<dbReference type="Proteomes" id="UP001293718">
    <property type="component" value="Unassembled WGS sequence"/>
</dbReference>
<dbReference type="Gene3D" id="3.30.450.20">
    <property type="entry name" value="PAS domain"/>
    <property type="match status" value="2"/>
</dbReference>
<feature type="domain" description="PAC" evidence="8">
    <location>
        <begin position="265"/>
        <end position="317"/>
    </location>
</feature>
<evidence type="ECO:0000256" key="1">
    <source>
        <dbReference type="ARBA" id="ARBA00000085"/>
    </source>
</evidence>
<dbReference type="SMART" id="SM00086">
    <property type="entry name" value="PAC"/>
    <property type="match status" value="2"/>
</dbReference>
<evidence type="ECO:0000256" key="4">
    <source>
        <dbReference type="ARBA" id="ARBA00022679"/>
    </source>
</evidence>
<comment type="catalytic activity">
    <reaction evidence="1">
        <text>ATP + protein L-histidine = ADP + protein N-phospho-L-histidine.</text>
        <dbReference type="EC" id="2.7.13.3"/>
    </reaction>
</comment>
<dbReference type="PANTHER" id="PTHR43047">
    <property type="entry name" value="TWO-COMPONENT HISTIDINE PROTEIN KINASE"/>
    <property type="match status" value="1"/>
</dbReference>
<dbReference type="Pfam" id="PF02518">
    <property type="entry name" value="HATPase_c"/>
    <property type="match status" value="1"/>
</dbReference>
<sequence>MNFFSSEDAVARVPAVFDDGHRAASKRGPALRAEKDCAMLLQEHGFWAAMAASAQDAIVGCTEEGCITFWNPAAQRLLGWSACEAVGRCLDQLTVPASKAQEARRLRQWVRQGRDVPPFPTQRVDHHGAALDVLISASPVRDDQGHVTGAVLTMRDARAMHKALRHGGELGAQAQTRVREKRVAALSAILNSAASAIITTDLQGHITSFNPAAEAMFRMAEAQALGRPIIEISNQDEVAASVNARPDGQDADACMLEVGTAKGDQRGERTYVRADGSCFPGLLSISMLRDTTGRVLGILCIITDLTERKQMEQALRDRTLQAEAASRAKTAFLAHMSHEIRTPLNAVIGLSQLLEKMELPDKAHAFVSHISQAGSQLLGLTEDVLDLSRIEAGDMQLERTSFGLLALLQSVRDIVEPQALEKELTLQFELDADLPLRLWGDPVKLRQILLNLLGNAVKFTQAGRVTLRVVRLQRQASRCVLRFEVLDTGIGIAPEHQECIFEPFAQAECYTTRRYGGSGLGLSIVRRLVTMMDGTLNMESVPGQGSRFAVTLGMDVAL</sequence>
<evidence type="ECO:0000256" key="2">
    <source>
        <dbReference type="ARBA" id="ARBA00012438"/>
    </source>
</evidence>
<dbReference type="Pfam" id="PF00512">
    <property type="entry name" value="HisKA"/>
    <property type="match status" value="1"/>
</dbReference>
<dbReference type="SUPFAM" id="SSF55874">
    <property type="entry name" value="ATPase domain of HSP90 chaperone/DNA topoisomerase II/histidine kinase"/>
    <property type="match status" value="1"/>
</dbReference>
<feature type="domain" description="PAS" evidence="7">
    <location>
        <begin position="182"/>
        <end position="230"/>
    </location>
</feature>
<dbReference type="SMART" id="SM00091">
    <property type="entry name" value="PAS"/>
    <property type="match status" value="2"/>
</dbReference>